<dbReference type="AlphaFoldDB" id="G9YTT0"/>
<evidence type="ECO:0000313" key="3">
    <source>
        <dbReference type="Proteomes" id="UP000004459"/>
    </source>
</evidence>
<proteinExistence type="predicted"/>
<organism evidence="2 3">
    <name type="scientific">Flavonifractor plautii ATCC 29863</name>
    <dbReference type="NCBI Taxonomy" id="411475"/>
    <lineage>
        <taxon>Bacteria</taxon>
        <taxon>Bacillati</taxon>
        <taxon>Bacillota</taxon>
        <taxon>Clostridia</taxon>
        <taxon>Eubacteriales</taxon>
        <taxon>Oscillospiraceae</taxon>
        <taxon>Flavonifractor</taxon>
    </lineage>
</organism>
<gene>
    <name evidence="2" type="ORF">HMPREF0372_02941</name>
</gene>
<protein>
    <submittedName>
        <fullName evidence="2">Uncharacterized protein</fullName>
    </submittedName>
</protein>
<dbReference type="Proteomes" id="UP000004459">
    <property type="component" value="Unassembled WGS sequence"/>
</dbReference>
<feature type="transmembrane region" description="Helical" evidence="1">
    <location>
        <begin position="16"/>
        <end position="35"/>
    </location>
</feature>
<sequence length="60" mass="6893">MVDVPPPLHCVRNKQGFLILDALGFRFVFVLVFFAQPGINRTKDRLHLPGRHPYSTAEYP</sequence>
<reference evidence="2 3" key="1">
    <citation type="submission" date="2011-08" db="EMBL/GenBank/DDBJ databases">
        <authorList>
            <person name="Weinstock G."/>
            <person name="Sodergren E."/>
            <person name="Clifton S."/>
            <person name="Fulton L."/>
            <person name="Fulton B."/>
            <person name="Courtney L."/>
            <person name="Fronick C."/>
            <person name="Harrison M."/>
            <person name="Strong C."/>
            <person name="Farmer C."/>
            <person name="Delahaunty K."/>
            <person name="Markovic C."/>
            <person name="Hall O."/>
            <person name="Minx P."/>
            <person name="Tomlinson C."/>
            <person name="Mitreva M."/>
            <person name="Hou S."/>
            <person name="Chen J."/>
            <person name="Wollam A."/>
            <person name="Pepin K.H."/>
            <person name="Johnson M."/>
            <person name="Bhonagiri V."/>
            <person name="Zhang X."/>
            <person name="Suruliraj S."/>
            <person name="Warren W."/>
            <person name="Chinwalla A."/>
            <person name="Mardis E.R."/>
            <person name="Wilson R.K."/>
        </authorList>
    </citation>
    <scope>NUCLEOTIDE SEQUENCE [LARGE SCALE GENOMIC DNA]</scope>
    <source>
        <strain evidence="2 3">ATCC 29863</strain>
    </source>
</reference>
<dbReference type="HOGENOM" id="CLU_2933284_0_0_9"/>
<evidence type="ECO:0000313" key="2">
    <source>
        <dbReference type="EMBL" id="EHM43490.1"/>
    </source>
</evidence>
<keyword evidence="1" id="KW-1133">Transmembrane helix</keyword>
<name>G9YTT0_FLAPL</name>
<dbReference type="EMBL" id="AGCK01000239">
    <property type="protein sequence ID" value="EHM43490.1"/>
    <property type="molecule type" value="Genomic_DNA"/>
</dbReference>
<evidence type="ECO:0000256" key="1">
    <source>
        <dbReference type="SAM" id="Phobius"/>
    </source>
</evidence>
<keyword evidence="1" id="KW-0812">Transmembrane</keyword>
<accession>G9YTT0</accession>
<keyword evidence="1" id="KW-0472">Membrane</keyword>
<comment type="caution">
    <text evidence="2">The sequence shown here is derived from an EMBL/GenBank/DDBJ whole genome shotgun (WGS) entry which is preliminary data.</text>
</comment>